<comment type="caution">
    <text evidence="1">The sequence shown here is derived from an EMBL/GenBank/DDBJ whole genome shotgun (WGS) entry which is preliminary data.</text>
</comment>
<dbReference type="PANTHER" id="PTHR33047:SF8">
    <property type="entry name" value="REGULATOR OF RDNA TRANSCRIPTION PROTEIN 15"/>
    <property type="match status" value="1"/>
</dbReference>
<name>A0A9D3VWR2_9ROSI</name>
<dbReference type="InterPro" id="IPR052997">
    <property type="entry name" value="RRT15-like"/>
</dbReference>
<dbReference type="Proteomes" id="UP000828251">
    <property type="component" value="Unassembled WGS sequence"/>
</dbReference>
<reference evidence="1 2" key="1">
    <citation type="journal article" date="2021" name="Plant Biotechnol. J.">
        <title>Multi-omics assisted identification of the key and species-specific regulatory components of drought-tolerant mechanisms in Gossypium stocksii.</title>
        <authorList>
            <person name="Yu D."/>
            <person name="Ke L."/>
            <person name="Zhang D."/>
            <person name="Wu Y."/>
            <person name="Sun Y."/>
            <person name="Mei J."/>
            <person name="Sun J."/>
            <person name="Sun Y."/>
        </authorList>
    </citation>
    <scope>NUCLEOTIDE SEQUENCE [LARGE SCALE GENOMIC DNA]</scope>
    <source>
        <strain evidence="2">cv. E1</strain>
        <tissue evidence="1">Leaf</tissue>
    </source>
</reference>
<dbReference type="AlphaFoldDB" id="A0A9D3VWR2"/>
<proteinExistence type="predicted"/>
<gene>
    <name evidence="1" type="ORF">J1N35_014557</name>
</gene>
<dbReference type="EMBL" id="JAIQCV010000005">
    <property type="protein sequence ID" value="KAH1097636.1"/>
    <property type="molecule type" value="Genomic_DNA"/>
</dbReference>
<dbReference type="OrthoDB" id="1642753at2759"/>
<sequence>MIGRAAIEGSKSNIAMNAWLPQANYPCGRSVKANLRSKKKGRAPPLIHGISKILLKVVVFQFLPRAPTYLAPLNCLRKALKELFLVRSLADTRQPTLIVGAAQVRHQQLTGLGFGPPCPALRANPFPEILELRFSMVVSDYESEFSANLGAHSRVADLGIFINIHMAVCSGHTSVYLKIRHPGIWCHTAWPHSRVADLRV</sequence>
<dbReference type="PANTHER" id="PTHR33047">
    <property type="entry name" value="PROTEIN TAR1"/>
    <property type="match status" value="1"/>
</dbReference>
<organism evidence="1 2">
    <name type="scientific">Gossypium stocksii</name>
    <dbReference type="NCBI Taxonomy" id="47602"/>
    <lineage>
        <taxon>Eukaryota</taxon>
        <taxon>Viridiplantae</taxon>
        <taxon>Streptophyta</taxon>
        <taxon>Embryophyta</taxon>
        <taxon>Tracheophyta</taxon>
        <taxon>Spermatophyta</taxon>
        <taxon>Magnoliopsida</taxon>
        <taxon>eudicotyledons</taxon>
        <taxon>Gunneridae</taxon>
        <taxon>Pentapetalae</taxon>
        <taxon>rosids</taxon>
        <taxon>malvids</taxon>
        <taxon>Malvales</taxon>
        <taxon>Malvaceae</taxon>
        <taxon>Malvoideae</taxon>
        <taxon>Gossypium</taxon>
    </lineage>
</organism>
<evidence type="ECO:0000313" key="1">
    <source>
        <dbReference type="EMBL" id="KAH1097636.1"/>
    </source>
</evidence>
<protein>
    <submittedName>
        <fullName evidence="1">Uncharacterized protein</fullName>
    </submittedName>
</protein>
<accession>A0A9D3VWR2</accession>
<keyword evidence="2" id="KW-1185">Reference proteome</keyword>
<evidence type="ECO:0000313" key="2">
    <source>
        <dbReference type="Proteomes" id="UP000828251"/>
    </source>
</evidence>